<sequence length="410" mass="47317">MVRNKVNSLLKQVTFATATLNEARERFSDRLAPEFSIFDYLRTDEIGLSRCIASLLDPKGTHGQKNVFLEAFLARLNWPANIEIRSIELEKQVNGQRRIDIYLRFENGEIIGVENKPWAGDQKNQLSDYAAFIEKEAGGHRWCLIYLSNYDPSGDSGIKDKQEVLENEGKFIRLSFPAIIEWLEECACKSKALVVRMFIEELTKFIRSNVNGKLEMSEENEIKNIVLASSETLASAFHISSAMTKVKEALLKEFRDEIKKKLEDKGFELIWDDALSNGWKSCSGFNIKFKKEHKLFLRFEFNASGLNDFFWGIARESKFIKKDEIIWNQINAVMNDRFGSGSKPEEHWPWWSHIDRKEFSQAYRNWYSSETPWIAIKEKKLADEIVKLAVHVHSAFGENLALLSAKLPAN</sequence>
<dbReference type="InterPro" id="IPR029470">
    <property type="entry name" value="PDDEXK_4"/>
</dbReference>
<accession>A0A8H8Z1M0</accession>
<dbReference type="RefSeq" id="WP_239654271.1">
    <property type="nucleotide sequence ID" value="NZ_CAJNAP010000052.1"/>
</dbReference>
<dbReference type="EMBL" id="CAJNAP010000052">
    <property type="protein sequence ID" value="CAE6516631.1"/>
    <property type="molecule type" value="Genomic_DNA"/>
</dbReference>
<organism evidence="1 2">
    <name type="scientific">Nitrosomonas nitrosa</name>
    <dbReference type="NCBI Taxonomy" id="52442"/>
    <lineage>
        <taxon>Bacteria</taxon>
        <taxon>Pseudomonadati</taxon>
        <taxon>Pseudomonadota</taxon>
        <taxon>Betaproteobacteria</taxon>
        <taxon>Nitrosomonadales</taxon>
        <taxon>Nitrosomonadaceae</taxon>
        <taxon>Nitrosomonas</taxon>
    </lineage>
</organism>
<dbReference type="Pfam" id="PF14281">
    <property type="entry name" value="PDDEXK_4"/>
    <property type="match status" value="1"/>
</dbReference>
<dbReference type="Proteomes" id="UP000601736">
    <property type="component" value="Unassembled WGS sequence"/>
</dbReference>
<protein>
    <recommendedName>
        <fullName evidence="3">PD-(D/E)XK nuclease superfamily protein</fullName>
    </recommendedName>
</protein>
<dbReference type="AlphaFoldDB" id="A0A8H8Z1M0"/>
<proteinExistence type="predicted"/>
<gene>
    <name evidence="1" type="ORF">NMYAN_60116</name>
</gene>
<comment type="caution">
    <text evidence="1">The sequence shown here is derived from an EMBL/GenBank/DDBJ whole genome shotgun (WGS) entry which is preliminary data.</text>
</comment>
<evidence type="ECO:0000313" key="2">
    <source>
        <dbReference type="Proteomes" id="UP000601736"/>
    </source>
</evidence>
<name>A0A8H8Z1M0_9PROT</name>
<evidence type="ECO:0000313" key="1">
    <source>
        <dbReference type="EMBL" id="CAE6516631.1"/>
    </source>
</evidence>
<reference evidence="1" key="1">
    <citation type="submission" date="2021-02" db="EMBL/GenBank/DDBJ databases">
        <authorList>
            <person name="Han P."/>
        </authorList>
    </citation>
    <scope>NUCLEOTIDE SEQUENCE</scope>
    <source>
        <strain evidence="1">Nitrosomonas nitrosa 18-3D</strain>
    </source>
</reference>
<evidence type="ECO:0008006" key="3">
    <source>
        <dbReference type="Google" id="ProtNLM"/>
    </source>
</evidence>